<dbReference type="Gene3D" id="3.40.50.10900">
    <property type="entry name" value="PAC-like subunit"/>
    <property type="match status" value="1"/>
</dbReference>
<dbReference type="InterPro" id="IPR038389">
    <property type="entry name" value="PSMG2_sf"/>
</dbReference>
<evidence type="ECO:0000313" key="1">
    <source>
        <dbReference type="EMBL" id="OQA59015.1"/>
    </source>
</evidence>
<dbReference type="Proteomes" id="UP000485569">
    <property type="component" value="Unassembled WGS sequence"/>
</dbReference>
<proteinExistence type="predicted"/>
<name>A0A1V5SWW2_9BACT</name>
<reference evidence="1" key="1">
    <citation type="submission" date="2017-02" db="EMBL/GenBank/DDBJ databases">
        <title>Delving into the versatile metabolic prowess of the omnipresent phylum Bacteroidetes.</title>
        <authorList>
            <person name="Nobu M.K."/>
            <person name="Mei R."/>
            <person name="Narihiro T."/>
            <person name="Kuroda K."/>
            <person name="Liu W.-T."/>
        </authorList>
    </citation>
    <scope>NUCLEOTIDE SEQUENCE</scope>
    <source>
        <strain evidence="1">ADurb.Bin276</strain>
    </source>
</reference>
<sequence length="286" mass="33144">MENLKFLEKPVLFSPRLIIGLSGWMDGGYVSTGTIVYLNNKLNAIKFAEINPHPFYIYNLPGSMEEIAQFRPYTKITDGLVNEVKFPTNEFFADTHNNLILFSGKEPNINWDQYCQILFFMCEEYQIQEIYFIGSVNGLTPHTRDPRVYSSVSNEKLKKILEEENIRFTTYEGSASLTTYLTFLTKERNINMINLITDVPMYIHATNPRGIISIVKKVKALLQLNLDFSDLIPLVEQFDSNMAVAMREQPELAKQVKKLEENYDNEIVTDNQNFEEWLKKHGIDNL</sequence>
<gene>
    <name evidence="1" type="ORF">BWY41_00921</name>
</gene>
<dbReference type="Pfam" id="PF09754">
    <property type="entry name" value="PAC2"/>
    <property type="match status" value="1"/>
</dbReference>
<dbReference type="PANTHER" id="PTHR35610">
    <property type="entry name" value="3-ISOPROPYLMALATE DEHYDRATASE-RELATED"/>
    <property type="match status" value="1"/>
</dbReference>
<comment type="caution">
    <text evidence="1">The sequence shown here is derived from an EMBL/GenBank/DDBJ whole genome shotgun (WGS) entry which is preliminary data.</text>
</comment>
<accession>A0A1V5SWW2</accession>
<dbReference type="PANTHER" id="PTHR35610:SF7">
    <property type="entry name" value="3-ISOPROPYLMALATE DEHYDRATASE"/>
    <property type="match status" value="1"/>
</dbReference>
<dbReference type="SUPFAM" id="SSF159659">
    <property type="entry name" value="Cgl1923-like"/>
    <property type="match status" value="1"/>
</dbReference>
<dbReference type="EMBL" id="MWBQ01000061">
    <property type="protein sequence ID" value="OQA59015.1"/>
    <property type="molecule type" value="Genomic_DNA"/>
</dbReference>
<dbReference type="AlphaFoldDB" id="A0A1V5SWW2"/>
<protein>
    <submittedName>
        <fullName evidence="1">PAC2 family protein</fullName>
    </submittedName>
</protein>
<dbReference type="InterPro" id="IPR019151">
    <property type="entry name" value="Proteasome_assmbl_chaperone_2"/>
</dbReference>
<organism evidence="1">
    <name type="scientific">Candidatus Atribacter allofermentans</name>
    <dbReference type="NCBI Taxonomy" id="1852833"/>
    <lineage>
        <taxon>Bacteria</taxon>
        <taxon>Pseudomonadati</taxon>
        <taxon>Atribacterota</taxon>
        <taxon>Atribacteria</taxon>
        <taxon>Atribacterales</taxon>
        <taxon>Atribacteraceae</taxon>
        <taxon>Atribacter</taxon>
    </lineage>
</organism>